<feature type="compositionally biased region" description="Low complexity" evidence="8">
    <location>
        <begin position="1134"/>
        <end position="1143"/>
    </location>
</feature>
<dbReference type="AlphaFoldDB" id="A0A9W6EYM0"/>
<evidence type="ECO:0000256" key="1">
    <source>
        <dbReference type="ARBA" id="ARBA00004370"/>
    </source>
</evidence>
<dbReference type="GO" id="GO:0007168">
    <property type="term" value="P:receptor guanylyl cyclase signaling pathway"/>
    <property type="evidence" value="ECO:0007669"/>
    <property type="project" value="TreeGrafter"/>
</dbReference>
<dbReference type="GO" id="GO:0035556">
    <property type="term" value="P:intracellular signal transduction"/>
    <property type="evidence" value="ECO:0007669"/>
    <property type="project" value="InterPro"/>
</dbReference>
<comment type="caution">
    <text evidence="10">The sequence shown here is derived from an EMBL/GenBank/DDBJ whole genome shotgun (WGS) entry which is preliminary data.</text>
</comment>
<evidence type="ECO:0000256" key="5">
    <source>
        <dbReference type="ARBA" id="ARBA00023136"/>
    </source>
</evidence>
<dbReference type="PROSITE" id="PS00452">
    <property type="entry name" value="GUANYLATE_CYCLASE_1"/>
    <property type="match status" value="1"/>
</dbReference>
<protein>
    <recommendedName>
        <fullName evidence="9">Guanylate cyclase domain-containing protein</fullName>
    </recommendedName>
</protein>
<evidence type="ECO:0000256" key="2">
    <source>
        <dbReference type="ARBA" id="ARBA00022692"/>
    </source>
</evidence>
<dbReference type="InterPro" id="IPR018297">
    <property type="entry name" value="A/G_cyclase_CS"/>
</dbReference>
<evidence type="ECO:0000313" key="10">
    <source>
        <dbReference type="EMBL" id="GLC49902.1"/>
    </source>
</evidence>
<feature type="domain" description="Guanylate cyclase" evidence="9">
    <location>
        <begin position="937"/>
        <end position="1080"/>
    </location>
</feature>
<dbReference type="CDD" id="cd07302">
    <property type="entry name" value="CHD"/>
    <property type="match status" value="1"/>
</dbReference>
<feature type="compositionally biased region" description="Gly residues" evidence="8">
    <location>
        <begin position="560"/>
        <end position="571"/>
    </location>
</feature>
<dbReference type="Proteomes" id="UP001165080">
    <property type="component" value="Unassembled WGS sequence"/>
</dbReference>
<proteinExistence type="inferred from homology"/>
<dbReference type="GO" id="GO:0000166">
    <property type="term" value="F:nucleotide binding"/>
    <property type="evidence" value="ECO:0007669"/>
    <property type="project" value="UniProtKB-KW"/>
</dbReference>
<feature type="region of interest" description="Disordered" evidence="8">
    <location>
        <begin position="1"/>
        <end position="73"/>
    </location>
</feature>
<dbReference type="SMART" id="SM00044">
    <property type="entry name" value="CYCc"/>
    <property type="match status" value="1"/>
</dbReference>
<dbReference type="InterPro" id="IPR029787">
    <property type="entry name" value="Nucleotide_cyclase"/>
</dbReference>
<evidence type="ECO:0000256" key="4">
    <source>
        <dbReference type="ARBA" id="ARBA00022989"/>
    </source>
</evidence>
<feature type="region of interest" description="Disordered" evidence="8">
    <location>
        <begin position="702"/>
        <end position="767"/>
    </location>
</feature>
<keyword evidence="6 7" id="KW-0456">Lyase</keyword>
<evidence type="ECO:0000256" key="6">
    <source>
        <dbReference type="ARBA" id="ARBA00023239"/>
    </source>
</evidence>
<dbReference type="GO" id="GO:0005886">
    <property type="term" value="C:plasma membrane"/>
    <property type="evidence" value="ECO:0007669"/>
    <property type="project" value="TreeGrafter"/>
</dbReference>
<feature type="compositionally biased region" description="Polar residues" evidence="8">
    <location>
        <begin position="1215"/>
        <end position="1224"/>
    </location>
</feature>
<dbReference type="Gene3D" id="3.30.70.1230">
    <property type="entry name" value="Nucleotide cyclase"/>
    <property type="match status" value="1"/>
</dbReference>
<feature type="region of interest" description="Disordered" evidence="8">
    <location>
        <begin position="296"/>
        <end position="320"/>
    </location>
</feature>
<keyword evidence="3" id="KW-0547">Nucleotide-binding</keyword>
<sequence length="1272" mass="127438">MVEEVDRPGGSGLWKGIVRVPPSLKRPAHPPPPPPLTLPNNATGLCGLQQPRVRGGTRSGGSGDGGGGSGSGGFFGGAVGASAVLLSPDSASDHDLDPDLDPGCDLRQPPTGPSGLAGIVGGGAVKRGSASGGVGVGAEWGIGPEAEVGIPLPSSLLGPEDEVDLLPLSQLECGDLKTGVSAIDPRVAAHSSGPRWPAAAAAADADAHAADIDAADTAAAAAAAATTTTTAATATATAAITEGHSSLILANSTSYGSHRWYDTTGTYGSRPSAQRAVTANSYLAGCGSYITGGGGGGSGGGGGGMSRRMFSGTDSRSASAAAAPTAKQLLPAFAASPCGQRRGGRSRPASLILPTNTSENAGVAAGGMNDPLATSTFATLLITPPPTPAVRGSPAAASSFPRAAVRAPVLPGQRRRRRGLHRRRPRSLAFALSLGTSPLAAPPGSWPRRRATTLGTVSVPAAPASASKTCFIWSKNDQGLASVASVASAGGGASALASPAVSSLAAAAPPPLRPPSAPVPYISKGAAGGVPYTVGGSRLARLLRSPLGTTSSAPPTPPSGAGGGAAGGVDVGGTASPLASAAGGAEAGLRRRSSTGTARGSPGSAAAAVLNLMRGLGRRGSVPGARVSPLPRAFSSVAVACAGARMAAPAGPEAPAPVQDTAAAATGSELGPFAAATVVAATIAAGIAGPSLAPAVSAATAERDSGRGVRHVYETPPSPFLTLLSSPLPPSQPPQPVCDLRQPRQGQPPQGLQPQRQQPLGQQAQRLQEETGDELLLRLTARRDLEGVAGSEAVMAAEADGEEAKEGGGEGQEPAECWHEVWATASTDPTTGDEVVVLIQTDVTSKVIAERHLALVMETEHRLVEQLFPRHILQYITEEWTSTAAGAGGREAGGGGVGAGAGGGAAATGGGGSDLASSWRPVVRDCNALATSHPEVTLLFADIKGFTPMCNEVEPRQVMALLNSLYSRYDTMLDEYGVYKVETIGDCYFVAGGLIHEDEDGMAAVRGCRNTEDPLHAERVLGFAKAMLSAASEVLMPTSGSPVEIRIGLHTGPVVSGVVGTRMPRFCLFGDTVNTASRMESTGLPGAIHASEATFRKLAAVSRAGWEATGGIEVKGKGLMQTYVWRPSAATANTAAPAATDMPPTGPHRISEAPPPAAASTLLPPAPQGADSNTDAAAAAASNGDNSTSILSLELPKQQQQQQAPSEHALAPTIGCSSGNNSSGPIADAAPWRCIGDTAADSRRRRVCQRAEPSLSGFDIPRSLLPPPPLHT</sequence>
<dbReference type="EMBL" id="BRXU01000003">
    <property type="protein sequence ID" value="GLC49902.1"/>
    <property type="molecule type" value="Genomic_DNA"/>
</dbReference>
<dbReference type="GO" id="GO:0004016">
    <property type="term" value="F:adenylate cyclase activity"/>
    <property type="evidence" value="ECO:0007669"/>
    <property type="project" value="TreeGrafter"/>
</dbReference>
<feature type="compositionally biased region" description="Low complexity" evidence="8">
    <location>
        <begin position="1158"/>
        <end position="1189"/>
    </location>
</feature>
<dbReference type="InterPro" id="IPR001054">
    <property type="entry name" value="A/G_cyclase"/>
</dbReference>
<dbReference type="PANTHER" id="PTHR11920:SF335">
    <property type="entry name" value="GUANYLATE CYCLASE"/>
    <property type="match status" value="1"/>
</dbReference>
<evidence type="ECO:0000256" key="8">
    <source>
        <dbReference type="SAM" id="MobiDB-lite"/>
    </source>
</evidence>
<dbReference type="PANTHER" id="PTHR11920">
    <property type="entry name" value="GUANYLYL CYCLASE"/>
    <property type="match status" value="1"/>
</dbReference>
<dbReference type="Pfam" id="PF00211">
    <property type="entry name" value="Guanylate_cyc"/>
    <property type="match status" value="1"/>
</dbReference>
<organism evidence="10 11">
    <name type="scientific">Pleodorina starrii</name>
    <dbReference type="NCBI Taxonomy" id="330485"/>
    <lineage>
        <taxon>Eukaryota</taxon>
        <taxon>Viridiplantae</taxon>
        <taxon>Chlorophyta</taxon>
        <taxon>core chlorophytes</taxon>
        <taxon>Chlorophyceae</taxon>
        <taxon>CS clade</taxon>
        <taxon>Chlamydomonadales</taxon>
        <taxon>Volvocaceae</taxon>
        <taxon>Pleodorina</taxon>
    </lineage>
</organism>
<comment type="similarity">
    <text evidence="7">Belongs to the adenylyl cyclase class-4/guanylyl cyclase family.</text>
</comment>
<evidence type="ECO:0000256" key="3">
    <source>
        <dbReference type="ARBA" id="ARBA00022741"/>
    </source>
</evidence>
<dbReference type="PROSITE" id="PS50125">
    <property type="entry name" value="GUANYLATE_CYCLASE_2"/>
    <property type="match status" value="1"/>
</dbReference>
<dbReference type="InterPro" id="IPR050401">
    <property type="entry name" value="Cyclic_nucleotide_synthase"/>
</dbReference>
<feature type="compositionally biased region" description="Low complexity" evidence="8">
    <location>
        <begin position="594"/>
        <end position="604"/>
    </location>
</feature>
<dbReference type="GO" id="GO:0004383">
    <property type="term" value="F:guanylate cyclase activity"/>
    <property type="evidence" value="ECO:0007669"/>
    <property type="project" value="TreeGrafter"/>
</dbReference>
<feature type="compositionally biased region" description="Gly residues" evidence="8">
    <location>
        <begin position="296"/>
        <end position="305"/>
    </location>
</feature>
<keyword evidence="4" id="KW-1133">Transmembrane helix</keyword>
<keyword evidence="5" id="KW-0472">Membrane</keyword>
<name>A0A9W6EYM0_9CHLO</name>
<feature type="compositionally biased region" description="Low complexity" evidence="8">
    <location>
        <begin position="572"/>
        <end position="584"/>
    </location>
</feature>
<accession>A0A9W6EYM0</accession>
<feature type="compositionally biased region" description="Gly residues" evidence="8">
    <location>
        <begin position="57"/>
        <end position="73"/>
    </location>
</feature>
<feature type="region of interest" description="Disordered" evidence="8">
    <location>
        <begin position="1134"/>
        <end position="1272"/>
    </location>
</feature>
<dbReference type="GO" id="GO:0001653">
    <property type="term" value="F:peptide receptor activity"/>
    <property type="evidence" value="ECO:0007669"/>
    <property type="project" value="TreeGrafter"/>
</dbReference>
<reference evidence="10 11" key="1">
    <citation type="journal article" date="2023" name="Commun. Biol.">
        <title>Reorganization of the ancestral sex-determining regions during the evolution of trioecy in Pleodorina starrii.</title>
        <authorList>
            <person name="Takahashi K."/>
            <person name="Suzuki S."/>
            <person name="Kawai-Toyooka H."/>
            <person name="Yamamoto K."/>
            <person name="Hamaji T."/>
            <person name="Ootsuki R."/>
            <person name="Yamaguchi H."/>
            <person name="Kawachi M."/>
            <person name="Higashiyama T."/>
            <person name="Nozaki H."/>
        </authorList>
    </citation>
    <scope>NUCLEOTIDE SEQUENCE [LARGE SCALE GENOMIC DNA]</scope>
    <source>
        <strain evidence="10 11">NIES-4479</strain>
    </source>
</reference>
<feature type="region of interest" description="Disordered" evidence="8">
    <location>
        <begin position="546"/>
        <end position="604"/>
    </location>
</feature>
<evidence type="ECO:0000259" key="9">
    <source>
        <dbReference type="PROSITE" id="PS50125"/>
    </source>
</evidence>
<feature type="compositionally biased region" description="Basic and acidic residues" evidence="8">
    <location>
        <begin position="702"/>
        <end position="713"/>
    </location>
</feature>
<comment type="subcellular location">
    <subcellularLocation>
        <location evidence="1">Membrane</location>
    </subcellularLocation>
</comment>
<keyword evidence="2" id="KW-0812">Transmembrane</keyword>
<evidence type="ECO:0000313" key="11">
    <source>
        <dbReference type="Proteomes" id="UP001165080"/>
    </source>
</evidence>
<feature type="compositionally biased region" description="Pro residues" evidence="8">
    <location>
        <begin position="727"/>
        <end position="736"/>
    </location>
</feature>
<gene>
    <name evidence="10" type="primary">PLEST010707</name>
    <name evidence="10" type="ORF">PLESTB_000321200</name>
</gene>
<dbReference type="SUPFAM" id="SSF55073">
    <property type="entry name" value="Nucleotide cyclase"/>
    <property type="match status" value="1"/>
</dbReference>
<keyword evidence="11" id="KW-1185">Reference proteome</keyword>
<feature type="compositionally biased region" description="Low complexity" evidence="8">
    <location>
        <begin position="743"/>
        <end position="766"/>
    </location>
</feature>
<evidence type="ECO:0000256" key="7">
    <source>
        <dbReference type="RuleBase" id="RU000405"/>
    </source>
</evidence>